<keyword evidence="3" id="KW-1185">Reference proteome</keyword>
<protein>
    <recommendedName>
        <fullName evidence="4">Secreted protein</fullName>
    </recommendedName>
</protein>
<evidence type="ECO:0000313" key="2">
    <source>
        <dbReference type="EMBL" id="KAK6725747.1"/>
    </source>
</evidence>
<comment type="caution">
    <text evidence="2">The sequence shown here is derived from an EMBL/GenBank/DDBJ whole genome shotgun (WGS) entry which is preliminary data.</text>
</comment>
<organism evidence="2 3">
    <name type="scientific">Necator americanus</name>
    <name type="common">Human hookworm</name>
    <dbReference type="NCBI Taxonomy" id="51031"/>
    <lineage>
        <taxon>Eukaryota</taxon>
        <taxon>Metazoa</taxon>
        <taxon>Ecdysozoa</taxon>
        <taxon>Nematoda</taxon>
        <taxon>Chromadorea</taxon>
        <taxon>Rhabditida</taxon>
        <taxon>Rhabditina</taxon>
        <taxon>Rhabditomorpha</taxon>
        <taxon>Strongyloidea</taxon>
        <taxon>Ancylostomatidae</taxon>
        <taxon>Bunostominae</taxon>
        <taxon>Necator</taxon>
    </lineage>
</organism>
<evidence type="ECO:0008006" key="4">
    <source>
        <dbReference type="Google" id="ProtNLM"/>
    </source>
</evidence>
<dbReference type="Proteomes" id="UP001303046">
    <property type="component" value="Unassembled WGS sequence"/>
</dbReference>
<reference evidence="2 3" key="1">
    <citation type="submission" date="2023-08" db="EMBL/GenBank/DDBJ databases">
        <title>A Necator americanus chromosomal reference genome.</title>
        <authorList>
            <person name="Ilik V."/>
            <person name="Petrzelkova K.J."/>
            <person name="Pardy F."/>
            <person name="Fuh T."/>
            <person name="Niatou-Singa F.S."/>
            <person name="Gouil Q."/>
            <person name="Baker L."/>
            <person name="Ritchie M.E."/>
            <person name="Jex A.R."/>
            <person name="Gazzola D."/>
            <person name="Li H."/>
            <person name="Toshio Fujiwara R."/>
            <person name="Zhan B."/>
            <person name="Aroian R.V."/>
            <person name="Pafco B."/>
            <person name="Schwarz E.M."/>
        </authorList>
    </citation>
    <scope>NUCLEOTIDE SEQUENCE [LARGE SCALE GENOMIC DNA]</scope>
    <source>
        <strain evidence="2 3">Aroian</strain>
        <tissue evidence="2">Whole animal</tissue>
    </source>
</reference>
<accession>A0ABR1BGV1</accession>
<keyword evidence="1" id="KW-0732">Signal</keyword>
<evidence type="ECO:0000313" key="3">
    <source>
        <dbReference type="Proteomes" id="UP001303046"/>
    </source>
</evidence>
<feature type="signal peptide" evidence="1">
    <location>
        <begin position="1"/>
        <end position="28"/>
    </location>
</feature>
<proteinExistence type="predicted"/>
<gene>
    <name evidence="2" type="primary">Necator_chrI.g328</name>
    <name evidence="2" type="ORF">RB195_004207</name>
</gene>
<dbReference type="EMBL" id="JAVFWL010000001">
    <property type="protein sequence ID" value="KAK6725747.1"/>
    <property type="molecule type" value="Genomic_DNA"/>
</dbReference>
<feature type="chain" id="PRO_5046811841" description="Secreted protein" evidence="1">
    <location>
        <begin position="29"/>
        <end position="113"/>
    </location>
</feature>
<evidence type="ECO:0000256" key="1">
    <source>
        <dbReference type="SAM" id="SignalP"/>
    </source>
</evidence>
<sequence>MLMVASVTMNPAHFFFVLLLAISQRCFAMYPYGGYYGPMAGVPIVHAAPALPHPIAFSNGPIYTSITPSIHPIYHTPRLELRNIIRTGSKDTAHFADTMHRSLGMPFHKKRNY</sequence>
<name>A0ABR1BGV1_NECAM</name>